<evidence type="ECO:0000256" key="1">
    <source>
        <dbReference type="ARBA" id="ARBA00022448"/>
    </source>
</evidence>
<proteinExistence type="predicted"/>
<organism evidence="10 11">
    <name type="scientific">Desulfurispirillum indicum (strain ATCC BAA-1389 / DSM 22839 / S5)</name>
    <dbReference type="NCBI Taxonomy" id="653733"/>
    <lineage>
        <taxon>Bacteria</taxon>
        <taxon>Pseudomonadati</taxon>
        <taxon>Chrysiogenota</taxon>
        <taxon>Chrysiogenia</taxon>
        <taxon>Chrysiogenales</taxon>
        <taxon>Chrysiogenaceae</taxon>
        <taxon>Desulfurispirillum</taxon>
    </lineage>
</organism>
<evidence type="ECO:0000256" key="7">
    <source>
        <dbReference type="SAM" id="MobiDB-lite"/>
    </source>
</evidence>
<dbReference type="HOGENOM" id="CLU_047545_1_1_0"/>
<dbReference type="PANTHER" id="PTHR35008:SF8">
    <property type="entry name" value="ALCOHOL DEHYDROGENASE CYTOCHROME C SUBUNIT"/>
    <property type="match status" value="1"/>
</dbReference>
<dbReference type="PANTHER" id="PTHR35008">
    <property type="entry name" value="BLL4482 PROTEIN-RELATED"/>
    <property type="match status" value="1"/>
</dbReference>
<dbReference type="InterPro" id="IPR038414">
    <property type="entry name" value="CcoP_N_sf"/>
</dbReference>
<dbReference type="eggNOG" id="COG2010">
    <property type="taxonomic scope" value="Bacteria"/>
</dbReference>
<dbReference type="GO" id="GO:0009055">
    <property type="term" value="F:electron transfer activity"/>
    <property type="evidence" value="ECO:0007669"/>
    <property type="project" value="InterPro"/>
</dbReference>
<dbReference type="PROSITE" id="PS51007">
    <property type="entry name" value="CYTC"/>
    <property type="match status" value="1"/>
</dbReference>
<feature type="transmembrane region" description="Helical" evidence="8">
    <location>
        <begin position="24"/>
        <end position="45"/>
    </location>
</feature>
<dbReference type="Gene3D" id="1.10.760.10">
    <property type="entry name" value="Cytochrome c-like domain"/>
    <property type="match status" value="1"/>
</dbReference>
<dbReference type="InterPro" id="IPR051459">
    <property type="entry name" value="Cytochrome_c-type_DH"/>
</dbReference>
<dbReference type="Gene3D" id="6.10.280.130">
    <property type="match status" value="1"/>
</dbReference>
<gene>
    <name evidence="10" type="ordered locus">Selin_2144</name>
</gene>
<evidence type="ECO:0000256" key="4">
    <source>
        <dbReference type="ARBA" id="ARBA00022982"/>
    </source>
</evidence>
<accession>E6W3B0</accession>
<evidence type="ECO:0000256" key="6">
    <source>
        <dbReference type="PROSITE-ProRule" id="PRU00433"/>
    </source>
</evidence>
<feature type="domain" description="Cytochrome c" evidence="9">
    <location>
        <begin position="83"/>
        <end position="162"/>
    </location>
</feature>
<keyword evidence="3 6" id="KW-0479">Metal-binding</keyword>
<dbReference type="InParanoid" id="E6W3B0"/>
<dbReference type="Pfam" id="PF13442">
    <property type="entry name" value="Cytochrome_CBB3"/>
    <property type="match status" value="1"/>
</dbReference>
<evidence type="ECO:0000259" key="9">
    <source>
        <dbReference type="PROSITE" id="PS51007"/>
    </source>
</evidence>
<evidence type="ECO:0000313" key="10">
    <source>
        <dbReference type="EMBL" id="ADU66864.1"/>
    </source>
</evidence>
<evidence type="ECO:0000313" key="11">
    <source>
        <dbReference type="Proteomes" id="UP000002572"/>
    </source>
</evidence>
<keyword evidence="11" id="KW-1185">Reference proteome</keyword>
<keyword evidence="2 6" id="KW-0349">Heme</keyword>
<sequence>MSDNHDNHEIDGIREDRKKNPPTYYLILLAGLVIWAIGYMGYHFISGWNQEDAFAQRLEAHKERTAQQQGSEPQAAPASNDPASIKRGKDLYDNQCAMCHGQGGGGGFATDLTIKSRYKYGFDRDAVFQSIREGRPGGMPSSANLLSQRQIDDITNYVISVIRE</sequence>
<evidence type="ECO:0000256" key="3">
    <source>
        <dbReference type="ARBA" id="ARBA00022723"/>
    </source>
</evidence>
<dbReference type="STRING" id="653733.Selin_2144"/>
<dbReference type="InterPro" id="IPR036909">
    <property type="entry name" value="Cyt_c-like_dom_sf"/>
</dbReference>
<protein>
    <submittedName>
        <fullName evidence="10">Cytochrome c class I</fullName>
    </submittedName>
</protein>
<evidence type="ECO:0000256" key="2">
    <source>
        <dbReference type="ARBA" id="ARBA00022617"/>
    </source>
</evidence>
<dbReference type="GO" id="GO:0005506">
    <property type="term" value="F:iron ion binding"/>
    <property type="evidence" value="ECO:0007669"/>
    <property type="project" value="InterPro"/>
</dbReference>
<dbReference type="KEGG" id="din:Selin_2144"/>
<dbReference type="RefSeq" id="WP_013506743.1">
    <property type="nucleotide sequence ID" value="NC_014836.1"/>
</dbReference>
<dbReference type="AlphaFoldDB" id="E6W3B0"/>
<keyword evidence="8" id="KW-0472">Membrane</keyword>
<evidence type="ECO:0000256" key="5">
    <source>
        <dbReference type="ARBA" id="ARBA00023004"/>
    </source>
</evidence>
<evidence type="ECO:0000256" key="8">
    <source>
        <dbReference type="SAM" id="Phobius"/>
    </source>
</evidence>
<keyword evidence="4" id="KW-0249">Electron transport</keyword>
<name>E6W3B0_DESIS</name>
<dbReference type="SUPFAM" id="SSF46626">
    <property type="entry name" value="Cytochrome c"/>
    <property type="match status" value="1"/>
</dbReference>
<dbReference type="EMBL" id="CP002432">
    <property type="protein sequence ID" value="ADU66864.1"/>
    <property type="molecule type" value="Genomic_DNA"/>
</dbReference>
<dbReference type="OrthoDB" id="9811281at2"/>
<dbReference type="InterPro" id="IPR009056">
    <property type="entry name" value="Cyt_c-like_dom"/>
</dbReference>
<keyword evidence="1" id="KW-0813">Transport</keyword>
<keyword evidence="5 6" id="KW-0408">Iron</keyword>
<dbReference type="GO" id="GO:0020037">
    <property type="term" value="F:heme binding"/>
    <property type="evidence" value="ECO:0007669"/>
    <property type="project" value="InterPro"/>
</dbReference>
<keyword evidence="8" id="KW-1133">Transmembrane helix</keyword>
<dbReference type="PRINTS" id="PR00605">
    <property type="entry name" value="CYTCHROMECIC"/>
</dbReference>
<keyword evidence="8" id="KW-0812">Transmembrane</keyword>
<reference evidence="10 11" key="1">
    <citation type="submission" date="2010-12" db="EMBL/GenBank/DDBJ databases">
        <title>Complete sequence of Desulfurispirillum indicum S5.</title>
        <authorList>
            <consortium name="US DOE Joint Genome Institute"/>
            <person name="Lucas S."/>
            <person name="Copeland A."/>
            <person name="Lapidus A."/>
            <person name="Cheng J.-F."/>
            <person name="Goodwin L."/>
            <person name="Pitluck S."/>
            <person name="Chertkov O."/>
            <person name="Held B."/>
            <person name="Detter J.C."/>
            <person name="Han C."/>
            <person name="Tapia R."/>
            <person name="Land M."/>
            <person name="Hauser L."/>
            <person name="Kyrpides N."/>
            <person name="Ivanova N."/>
            <person name="Mikhailova N."/>
            <person name="Haggblom M."/>
            <person name="Rauschenbach I."/>
            <person name="Bini E."/>
            <person name="Woyke T."/>
        </authorList>
    </citation>
    <scope>NUCLEOTIDE SEQUENCE [LARGE SCALE GENOMIC DNA]</scope>
    <source>
        <strain evidence="11">ATCC BAA-1389 / DSM 22839 / S5</strain>
    </source>
</reference>
<dbReference type="InterPro" id="IPR008168">
    <property type="entry name" value="Cyt_C_IC"/>
</dbReference>
<feature type="region of interest" description="Disordered" evidence="7">
    <location>
        <begin position="60"/>
        <end position="86"/>
    </location>
</feature>
<dbReference type="Proteomes" id="UP000002572">
    <property type="component" value="Chromosome"/>
</dbReference>